<dbReference type="SUPFAM" id="SSF56112">
    <property type="entry name" value="Protein kinase-like (PK-like)"/>
    <property type="match status" value="1"/>
</dbReference>
<feature type="domain" description="Aminoglycoside phosphotransferase" evidence="1">
    <location>
        <begin position="115"/>
        <end position="390"/>
    </location>
</feature>
<accession>A0A4Y7PWP7</accession>
<protein>
    <submittedName>
        <fullName evidence="2">Protein kinase subdomain-containing protein PKL CAK Fmp29</fullName>
    </submittedName>
</protein>
<evidence type="ECO:0000259" key="1">
    <source>
        <dbReference type="Pfam" id="PF01636"/>
    </source>
</evidence>
<dbReference type="InterPro" id="IPR011009">
    <property type="entry name" value="Kinase-like_dom_sf"/>
</dbReference>
<reference evidence="2 3" key="1">
    <citation type="submission" date="2018-06" db="EMBL/GenBank/DDBJ databases">
        <title>A transcriptomic atlas of mushroom development highlights an independent origin of complex multicellularity.</title>
        <authorList>
            <consortium name="DOE Joint Genome Institute"/>
            <person name="Krizsan K."/>
            <person name="Almasi E."/>
            <person name="Merenyi Z."/>
            <person name="Sahu N."/>
            <person name="Viragh M."/>
            <person name="Koszo T."/>
            <person name="Mondo S."/>
            <person name="Kiss B."/>
            <person name="Balint B."/>
            <person name="Kues U."/>
            <person name="Barry K."/>
            <person name="Hegedus J.C."/>
            <person name="Henrissat B."/>
            <person name="Johnson J."/>
            <person name="Lipzen A."/>
            <person name="Ohm R."/>
            <person name="Nagy I."/>
            <person name="Pangilinan J."/>
            <person name="Yan J."/>
            <person name="Xiong Y."/>
            <person name="Grigoriev I.V."/>
            <person name="Hibbett D.S."/>
            <person name="Nagy L.G."/>
        </authorList>
    </citation>
    <scope>NUCLEOTIDE SEQUENCE [LARGE SCALE GENOMIC DNA]</scope>
    <source>
        <strain evidence="2 3">SZMC22713</strain>
    </source>
</reference>
<dbReference type="Pfam" id="PF01636">
    <property type="entry name" value="APH"/>
    <property type="match status" value="1"/>
</dbReference>
<dbReference type="PANTHER" id="PTHR36091:SF2">
    <property type="entry name" value="AMINOGLYCOSIDE PHOSPHOTRANSFERASE DOMAIN-CONTAINING PROTEIN"/>
    <property type="match status" value="1"/>
</dbReference>
<keyword evidence="2" id="KW-0808">Transferase</keyword>
<evidence type="ECO:0000313" key="2">
    <source>
        <dbReference type="EMBL" id="TDL19833.1"/>
    </source>
</evidence>
<dbReference type="Gene3D" id="3.30.200.20">
    <property type="entry name" value="Phosphorylase Kinase, domain 1"/>
    <property type="match status" value="1"/>
</dbReference>
<dbReference type="GO" id="GO:0005739">
    <property type="term" value="C:mitochondrion"/>
    <property type="evidence" value="ECO:0007669"/>
    <property type="project" value="TreeGrafter"/>
</dbReference>
<dbReference type="OrthoDB" id="2831558at2759"/>
<gene>
    <name evidence="2" type="ORF">BD410DRAFT_751759</name>
</gene>
<name>A0A4Y7PWP7_9AGAM</name>
<organism evidence="2 3">
    <name type="scientific">Rickenella mellea</name>
    <dbReference type="NCBI Taxonomy" id="50990"/>
    <lineage>
        <taxon>Eukaryota</taxon>
        <taxon>Fungi</taxon>
        <taxon>Dikarya</taxon>
        <taxon>Basidiomycota</taxon>
        <taxon>Agaricomycotina</taxon>
        <taxon>Agaricomycetes</taxon>
        <taxon>Hymenochaetales</taxon>
        <taxon>Rickenellaceae</taxon>
        <taxon>Rickenella</taxon>
    </lineage>
</organism>
<proteinExistence type="predicted"/>
<dbReference type="InterPro" id="IPR002575">
    <property type="entry name" value="Aminoglycoside_PTrfase"/>
</dbReference>
<dbReference type="VEuPathDB" id="FungiDB:BD410DRAFT_751759"/>
<dbReference type="GO" id="GO:0016301">
    <property type="term" value="F:kinase activity"/>
    <property type="evidence" value="ECO:0007669"/>
    <property type="project" value="UniProtKB-KW"/>
</dbReference>
<dbReference type="STRING" id="50990.A0A4Y7PWP7"/>
<dbReference type="Gene3D" id="3.90.1200.10">
    <property type="match status" value="1"/>
</dbReference>
<dbReference type="Proteomes" id="UP000294933">
    <property type="component" value="Unassembled WGS sequence"/>
</dbReference>
<dbReference type="PANTHER" id="PTHR36091">
    <property type="entry name" value="ALTERED INHERITANCE OF MITOCHONDRIA PROTEIN 9, MITOCHONDRIAL"/>
    <property type="match status" value="1"/>
</dbReference>
<dbReference type="EMBL" id="ML170193">
    <property type="protein sequence ID" value="TDL19833.1"/>
    <property type="molecule type" value="Genomic_DNA"/>
</dbReference>
<keyword evidence="3" id="KW-1185">Reference proteome</keyword>
<evidence type="ECO:0000313" key="3">
    <source>
        <dbReference type="Proteomes" id="UP000294933"/>
    </source>
</evidence>
<dbReference type="AlphaFoldDB" id="A0A4Y7PWP7"/>
<sequence>MPCLGSARLVSDFKLPAVSIWLYLRRPRSSPRSFRFSYPSSITTPTPCRPRRAFSVSAHLRSEFFEYTSGRWIFNDDLRHAERRLIFKVDELSRLAAESVNRSPDDIVRSEKLAEGGFNRTFLITMCCAFQLVARIPYPATVPKYFAVASEVATMAVLRSFGLPVPAVYGYSPSPNNAAGTEYIFMEFVRGTKLSDIWSDLGEGEIISITRQLAELESKMMSIAFPAGGSLYYTEDLNNVAGSASGTTTWPAVTLEDKRFCVGPDTNLRLWFGRSSQLDVDRGPYESAEETLVRGAEKELAYLRRFGRPLLPFQRVWREGYKYEEQPPSDHIENLDRYLRIASQLIPRDPTLSQFRIRHPDLQPSNIIVSKSPDSNLHVIGLIDWQHTSILPMFLLAGIPQRLQNYGDPISQSMTLPSLPEKFDDLDDAQQSGAMRLYHRRLVHYHYVKNTKEFNEPHYAASTDFKDVLRRRLFDHARDPWEGETLALKVALIDATENWEALTGRGSSCPVVFDAEDVHETRKLDEEQNQMDKVLGACQNIVGFGEDGWVPAERYEQALAHSEKLKEDILVMAESEEERAEIAAHWPLDDMDEEPYN</sequence>
<keyword evidence="2" id="KW-0418">Kinase</keyword>
<dbReference type="InterPro" id="IPR051035">
    <property type="entry name" value="Mito_inheritance_9"/>
</dbReference>